<feature type="region of interest" description="Disordered" evidence="1">
    <location>
        <begin position="1"/>
        <end position="30"/>
    </location>
</feature>
<sequence length="159" mass="18382">MSKIVPKEEYKAARQKQQEAKKEAYDRGTSMIKPFAPGHQVWLNKTGRANERWIKATVTSIYKESNNCSVTVKTEDGAVYRRNRKFIQARPTTNKCTYLQNNVMPLMNMEVPMEPEPLCKSPQITSPPSDISQRFSRLKNPFRHQEQTNNQMLRGGFVC</sequence>
<dbReference type="Proteomes" id="UP001187531">
    <property type="component" value="Unassembled WGS sequence"/>
</dbReference>
<gene>
    <name evidence="2" type="ORF">QYM36_013071</name>
</gene>
<organism evidence="2 3">
    <name type="scientific">Artemia franciscana</name>
    <name type="common">Brine shrimp</name>
    <name type="synonym">Artemia sanfranciscana</name>
    <dbReference type="NCBI Taxonomy" id="6661"/>
    <lineage>
        <taxon>Eukaryota</taxon>
        <taxon>Metazoa</taxon>
        <taxon>Ecdysozoa</taxon>
        <taxon>Arthropoda</taxon>
        <taxon>Crustacea</taxon>
        <taxon>Branchiopoda</taxon>
        <taxon>Anostraca</taxon>
        <taxon>Artemiidae</taxon>
        <taxon>Artemia</taxon>
    </lineage>
</organism>
<proteinExistence type="predicted"/>
<evidence type="ECO:0000313" key="2">
    <source>
        <dbReference type="EMBL" id="KAK2709281.1"/>
    </source>
</evidence>
<dbReference type="EMBL" id="JAVRJZ010000017">
    <property type="protein sequence ID" value="KAK2709281.1"/>
    <property type="molecule type" value="Genomic_DNA"/>
</dbReference>
<protein>
    <submittedName>
        <fullName evidence="2">Uncharacterized protein</fullName>
    </submittedName>
</protein>
<accession>A0AA88HKH9</accession>
<keyword evidence="3" id="KW-1185">Reference proteome</keyword>
<evidence type="ECO:0000256" key="1">
    <source>
        <dbReference type="SAM" id="MobiDB-lite"/>
    </source>
</evidence>
<evidence type="ECO:0000313" key="3">
    <source>
        <dbReference type="Proteomes" id="UP001187531"/>
    </source>
</evidence>
<feature type="compositionally biased region" description="Basic and acidic residues" evidence="1">
    <location>
        <begin position="1"/>
        <end position="26"/>
    </location>
</feature>
<reference evidence="2" key="1">
    <citation type="submission" date="2023-07" db="EMBL/GenBank/DDBJ databases">
        <title>Chromosome-level genome assembly of Artemia franciscana.</title>
        <authorList>
            <person name="Jo E."/>
        </authorList>
    </citation>
    <scope>NUCLEOTIDE SEQUENCE</scope>
    <source>
        <tissue evidence="2">Whole body</tissue>
    </source>
</reference>
<comment type="caution">
    <text evidence="2">The sequence shown here is derived from an EMBL/GenBank/DDBJ whole genome shotgun (WGS) entry which is preliminary data.</text>
</comment>
<name>A0AA88HKH9_ARTSF</name>
<dbReference type="AlphaFoldDB" id="A0AA88HKH9"/>